<dbReference type="Pfam" id="PF22600">
    <property type="entry name" value="MTPAP-like_central"/>
    <property type="match status" value="1"/>
</dbReference>
<dbReference type="SUPFAM" id="SSF81631">
    <property type="entry name" value="PAP/OAS1 substrate-binding domain"/>
    <property type="match status" value="1"/>
</dbReference>
<dbReference type="AlphaFoldDB" id="A0A1I7TAG7"/>
<evidence type="ECO:0000256" key="5">
    <source>
        <dbReference type="ARBA" id="ARBA00022842"/>
    </source>
</evidence>
<keyword evidence="4" id="KW-0479">Metal-binding</keyword>
<evidence type="ECO:0000256" key="4">
    <source>
        <dbReference type="ARBA" id="ARBA00022723"/>
    </source>
</evidence>
<dbReference type="Gene3D" id="1.10.1410.10">
    <property type="match status" value="1"/>
</dbReference>
<evidence type="ECO:0000259" key="7">
    <source>
        <dbReference type="Pfam" id="PF22600"/>
    </source>
</evidence>
<dbReference type="eggNOG" id="KOG2277">
    <property type="taxonomic scope" value="Eukaryota"/>
</dbReference>
<accession>A0A1I7TAG7</accession>
<comment type="cofactor">
    <cofactor evidence="2">
        <name>Mg(2+)</name>
        <dbReference type="ChEBI" id="CHEBI:18420"/>
    </cofactor>
</comment>
<protein>
    <submittedName>
        <fullName evidence="9">PAP-associated domain-containing protein</fullName>
    </submittedName>
</protein>
<sequence>MSAAKTVSMTIPAAPELKMLPTNAAPAPSKIGQKMVKSCGIEMPKWKEAKLSAEIEANNSSGEEHRQKMRLAAAYFRAVIQATFPDAKVSMTGSFAAGIDLPSSDLDFTLTVPSLEKKTDRFAKLMAIRGGFSRYGDFDKLQVTRGTIPVLKMVHVKTAVEVDVTIDNEAPKANTKLLATYGQIDERFSKLCRGVKKWASETGVENSKWGRLNSFSICLLLVHFLQHVGVLPKELPEVDGDLETLKDRDIKKEIGWVPRNKDSLGSLFWGFMLYYSRFDFKTQWISVRQGRSLEKRWDRWEDEEKPMDGMPKNNRMIVVEDPFLVPGFNCARSLRQYDIFHRILDEFAEAEKAIRESHRIPFQKTNERLRIEEEGKERDCQIKEIETELLRLSWQDQKLMRERVSREDPKTFWDLKSKESKCWPDIVGFA</sequence>
<dbReference type="PANTHER" id="PTHR12271:SF129">
    <property type="entry name" value="PAP-ASSOCIATED DOMAIN-CONTAINING PROTEIN"/>
    <property type="match status" value="1"/>
</dbReference>
<evidence type="ECO:0000256" key="1">
    <source>
        <dbReference type="ARBA" id="ARBA00001936"/>
    </source>
</evidence>
<evidence type="ECO:0000256" key="2">
    <source>
        <dbReference type="ARBA" id="ARBA00001946"/>
    </source>
</evidence>
<keyword evidence="3" id="KW-0808">Transferase</keyword>
<feature type="domain" description="PAP-associated" evidence="6">
    <location>
        <begin position="263"/>
        <end position="323"/>
    </location>
</feature>
<evidence type="ECO:0000313" key="8">
    <source>
        <dbReference type="Proteomes" id="UP000095282"/>
    </source>
</evidence>
<dbReference type="Pfam" id="PF03828">
    <property type="entry name" value="PAP_assoc"/>
    <property type="match status" value="1"/>
</dbReference>
<keyword evidence="5" id="KW-0460">Magnesium</keyword>
<keyword evidence="8" id="KW-1185">Reference proteome</keyword>
<dbReference type="InterPro" id="IPR002058">
    <property type="entry name" value="PAP_assoc"/>
</dbReference>
<comment type="cofactor">
    <cofactor evidence="1">
        <name>Mn(2+)</name>
        <dbReference type="ChEBI" id="CHEBI:29035"/>
    </cofactor>
</comment>
<dbReference type="Gene3D" id="3.30.460.10">
    <property type="entry name" value="Beta Polymerase, domain 2"/>
    <property type="match status" value="1"/>
</dbReference>
<dbReference type="STRING" id="1561998.A0A1I7TAG7"/>
<dbReference type="InterPro" id="IPR054708">
    <property type="entry name" value="MTPAP-like_central"/>
</dbReference>
<feature type="domain" description="Poly(A) RNA polymerase mitochondrial-like central palm" evidence="7">
    <location>
        <begin position="53"/>
        <end position="183"/>
    </location>
</feature>
<dbReference type="SUPFAM" id="SSF81301">
    <property type="entry name" value="Nucleotidyltransferase"/>
    <property type="match status" value="1"/>
</dbReference>
<evidence type="ECO:0000259" key="6">
    <source>
        <dbReference type="Pfam" id="PF03828"/>
    </source>
</evidence>
<dbReference type="CDD" id="cd05402">
    <property type="entry name" value="NT_PAP_TUTase"/>
    <property type="match status" value="1"/>
</dbReference>
<dbReference type="WBParaSite" id="Csp11.Scaffold564.g4020.t1">
    <property type="protein sequence ID" value="Csp11.Scaffold564.g4020.t1"/>
    <property type="gene ID" value="Csp11.Scaffold564.g4020"/>
</dbReference>
<dbReference type="GO" id="GO:1990817">
    <property type="term" value="F:poly(A) RNA polymerase activity"/>
    <property type="evidence" value="ECO:0007669"/>
    <property type="project" value="TreeGrafter"/>
</dbReference>
<evidence type="ECO:0000313" key="9">
    <source>
        <dbReference type="WBParaSite" id="Csp11.Scaffold564.g4020.t1"/>
    </source>
</evidence>
<organism evidence="8 9">
    <name type="scientific">Caenorhabditis tropicalis</name>
    <dbReference type="NCBI Taxonomy" id="1561998"/>
    <lineage>
        <taxon>Eukaryota</taxon>
        <taxon>Metazoa</taxon>
        <taxon>Ecdysozoa</taxon>
        <taxon>Nematoda</taxon>
        <taxon>Chromadorea</taxon>
        <taxon>Rhabditida</taxon>
        <taxon>Rhabditina</taxon>
        <taxon>Rhabditomorpha</taxon>
        <taxon>Rhabditoidea</taxon>
        <taxon>Rhabditidae</taxon>
        <taxon>Peloderinae</taxon>
        <taxon>Caenorhabditis</taxon>
    </lineage>
</organism>
<dbReference type="GO" id="GO:0046872">
    <property type="term" value="F:metal ion binding"/>
    <property type="evidence" value="ECO:0007669"/>
    <property type="project" value="UniProtKB-KW"/>
</dbReference>
<dbReference type="PANTHER" id="PTHR12271">
    <property type="entry name" value="POLY A POLYMERASE CID PAP -RELATED"/>
    <property type="match status" value="1"/>
</dbReference>
<name>A0A1I7TAG7_9PELO</name>
<dbReference type="Proteomes" id="UP000095282">
    <property type="component" value="Unplaced"/>
</dbReference>
<proteinExistence type="predicted"/>
<evidence type="ECO:0000256" key="3">
    <source>
        <dbReference type="ARBA" id="ARBA00022679"/>
    </source>
</evidence>
<dbReference type="InterPro" id="IPR043519">
    <property type="entry name" value="NT_sf"/>
</dbReference>
<dbReference type="GO" id="GO:0031123">
    <property type="term" value="P:RNA 3'-end processing"/>
    <property type="evidence" value="ECO:0007669"/>
    <property type="project" value="TreeGrafter"/>
</dbReference>
<reference evidence="9" key="1">
    <citation type="submission" date="2016-11" db="UniProtKB">
        <authorList>
            <consortium name="WormBaseParasite"/>
        </authorList>
    </citation>
    <scope>IDENTIFICATION</scope>
</reference>